<dbReference type="SUPFAM" id="SSF52540">
    <property type="entry name" value="P-loop containing nucleoside triphosphate hydrolases"/>
    <property type="match status" value="1"/>
</dbReference>
<dbReference type="Proteomes" id="UP000031662">
    <property type="component" value="Chromosome"/>
</dbReference>
<keyword evidence="2 4" id="KW-0067">ATP-binding</keyword>
<evidence type="ECO:0000256" key="2">
    <source>
        <dbReference type="ARBA" id="ARBA00022840"/>
    </source>
</evidence>
<evidence type="ECO:0000259" key="3">
    <source>
        <dbReference type="PROSITE" id="PS50893"/>
    </source>
</evidence>
<gene>
    <name evidence="4" type="ORF">NY40_1281</name>
</gene>
<accession>A0A060PVF5</accession>
<dbReference type="AlphaFoldDB" id="A0A060PVF5"/>
<dbReference type="InterPro" id="IPR003593">
    <property type="entry name" value="AAA+_ATPase"/>
</dbReference>
<dbReference type="RefSeq" id="WP_041051239.1">
    <property type="nucleotide sequence ID" value="NZ_AP014523.1"/>
</dbReference>
<dbReference type="HOGENOM" id="CLU_103292_0_0_7"/>
<dbReference type="PANTHER" id="PTHR43158">
    <property type="entry name" value="SKFA PEPTIDE EXPORT ATP-BINDING PROTEIN SKFE"/>
    <property type="match status" value="1"/>
</dbReference>
<reference evidence="4 5" key="1">
    <citation type="submission" date="2013-11" db="EMBL/GenBank/DDBJ databases">
        <title>Estimation of Helicobacter pylori bacteriophage ecology using H. pylori isolates.</title>
        <authorList>
            <person name="Uchiyama J."/>
            <person name="Takemura-Uchiyama I."/>
            <person name="Ujihara T."/>
            <person name="Matsuzaki S."/>
        </authorList>
    </citation>
    <scope>NUCLEOTIDE SEQUENCE [LARGE SCALE GENOMIC DNA]</scope>
    <source>
        <strain evidence="4 5">NY40</strain>
    </source>
</reference>
<organism evidence="4 5">
    <name type="scientific">Helicobacter pylori NY40</name>
    <dbReference type="NCBI Taxonomy" id="1426844"/>
    <lineage>
        <taxon>Bacteria</taxon>
        <taxon>Pseudomonadati</taxon>
        <taxon>Campylobacterota</taxon>
        <taxon>Epsilonproteobacteria</taxon>
        <taxon>Campylobacterales</taxon>
        <taxon>Helicobacteraceae</taxon>
        <taxon>Helicobacter</taxon>
    </lineage>
</organism>
<dbReference type="InterPro" id="IPR003439">
    <property type="entry name" value="ABC_transporter-like_ATP-bd"/>
</dbReference>
<dbReference type="PROSITE" id="PS50893">
    <property type="entry name" value="ABC_TRANSPORTER_2"/>
    <property type="match status" value="1"/>
</dbReference>
<dbReference type="PANTHER" id="PTHR43158:SF2">
    <property type="entry name" value="SKFA PEPTIDE EXPORT ATP-BINDING PROTEIN SKFE"/>
    <property type="match status" value="1"/>
</dbReference>
<dbReference type="GO" id="GO:0005524">
    <property type="term" value="F:ATP binding"/>
    <property type="evidence" value="ECO:0007669"/>
    <property type="project" value="UniProtKB-KW"/>
</dbReference>
<feature type="domain" description="ABC transporter" evidence="3">
    <location>
        <begin position="2"/>
        <end position="221"/>
    </location>
</feature>
<dbReference type="InterPro" id="IPR027417">
    <property type="entry name" value="P-loop_NTPase"/>
</dbReference>
<evidence type="ECO:0000256" key="1">
    <source>
        <dbReference type="ARBA" id="ARBA00022741"/>
    </source>
</evidence>
<protein>
    <submittedName>
        <fullName evidence="4">ABC transporter ATP-binding protein</fullName>
    </submittedName>
</protein>
<sequence>MISNISITPIKNMLKSALNIHNFSFKSHTSTAIIGANGSGKSTLINTILGIREDYNVKAQNNNIPYHNNIIPQRKQLGVVSNLFNYPPGLNVSDLFKFYQFFYKNCTLDLFEKNLLNKTYEHLSDGQKQRLKIDLALSHHPQLVIMDEPETSLEQNALIRLSNLISLCNTQQLTSIIATHDPIVLDSCEWVLLLKNGNIAKYEPLDSILKSVAKTFNFKEKPTTKDLLALLKDI</sequence>
<evidence type="ECO:0000313" key="5">
    <source>
        <dbReference type="Proteomes" id="UP000031662"/>
    </source>
</evidence>
<dbReference type="EMBL" id="AP014523">
    <property type="protein sequence ID" value="BAO98288.1"/>
    <property type="molecule type" value="Genomic_DNA"/>
</dbReference>
<name>A0A060PVF5_HELPX</name>
<proteinExistence type="predicted"/>
<keyword evidence="1" id="KW-0547">Nucleotide-binding</keyword>
<dbReference type="SMART" id="SM00382">
    <property type="entry name" value="AAA"/>
    <property type="match status" value="1"/>
</dbReference>
<dbReference type="Pfam" id="PF00005">
    <property type="entry name" value="ABC_tran"/>
    <property type="match status" value="1"/>
</dbReference>
<dbReference type="GO" id="GO:0016887">
    <property type="term" value="F:ATP hydrolysis activity"/>
    <property type="evidence" value="ECO:0007669"/>
    <property type="project" value="InterPro"/>
</dbReference>
<evidence type="ECO:0000313" key="4">
    <source>
        <dbReference type="EMBL" id="BAO98288.1"/>
    </source>
</evidence>
<dbReference type="Gene3D" id="3.40.50.300">
    <property type="entry name" value="P-loop containing nucleotide triphosphate hydrolases"/>
    <property type="match status" value="1"/>
</dbReference>